<dbReference type="PANTHER" id="PTHR17695:SF11">
    <property type="entry name" value="SMALL SUBUNIT PROCESSOME COMPONENT 20 HOMOLOG"/>
    <property type="match status" value="1"/>
</dbReference>
<dbReference type="HOGENOM" id="CLU_1639644_0_0_1"/>
<protein>
    <recommendedName>
        <fullName evidence="1">U3 small nucleolar RNA-associated protein 20 N-terminal domain-containing protein</fullName>
    </recommendedName>
</protein>
<reference evidence="2 3" key="1">
    <citation type="journal article" date="2007" name="Science">
        <title>Sea anemone genome reveals ancestral eumetazoan gene repertoire and genomic organization.</title>
        <authorList>
            <person name="Putnam N.H."/>
            <person name="Srivastava M."/>
            <person name="Hellsten U."/>
            <person name="Dirks B."/>
            <person name="Chapman J."/>
            <person name="Salamov A."/>
            <person name="Terry A."/>
            <person name="Shapiro H."/>
            <person name="Lindquist E."/>
            <person name="Kapitonov V.V."/>
            <person name="Jurka J."/>
            <person name="Genikhovich G."/>
            <person name="Grigoriev I.V."/>
            <person name="Lucas S.M."/>
            <person name="Steele R.E."/>
            <person name="Finnerty J.R."/>
            <person name="Technau U."/>
            <person name="Martindale M.Q."/>
            <person name="Rokhsar D.S."/>
        </authorList>
    </citation>
    <scope>NUCLEOTIDE SEQUENCE [LARGE SCALE GENOMIC DNA]</scope>
    <source>
        <strain evidence="3">CH2 X CH6</strain>
    </source>
</reference>
<dbReference type="InterPro" id="IPR011430">
    <property type="entry name" value="UTP20_N"/>
</dbReference>
<feature type="domain" description="U3 small nucleolar RNA-associated protein 20 N-terminal" evidence="1">
    <location>
        <begin position="1"/>
        <end position="81"/>
    </location>
</feature>
<dbReference type="InterPro" id="IPR052575">
    <property type="entry name" value="SSU_processome_comp_20"/>
</dbReference>
<evidence type="ECO:0000313" key="2">
    <source>
        <dbReference type="EMBL" id="EDO27624.1"/>
    </source>
</evidence>
<accession>A7T8R2</accession>
<dbReference type="Pfam" id="PF07539">
    <property type="entry name" value="UTP20_N"/>
    <property type="match status" value="1"/>
</dbReference>
<dbReference type="STRING" id="45351.A7T8R2"/>
<dbReference type="eggNOG" id="KOG1823">
    <property type="taxonomic scope" value="Eukaryota"/>
</dbReference>
<dbReference type="InParanoid" id="A7T8R2"/>
<evidence type="ECO:0000313" key="3">
    <source>
        <dbReference type="Proteomes" id="UP000001593"/>
    </source>
</evidence>
<dbReference type="PANTHER" id="PTHR17695">
    <property type="entry name" value="SMALL SUBUNIT PROCESSOME COMPONENT 20 HOMOLOG"/>
    <property type="match status" value="1"/>
</dbReference>
<feature type="non-terminal residue" evidence="2">
    <location>
        <position position="162"/>
    </location>
</feature>
<sequence>VESLAQETIQSPTPLLKLFHCWSKNPRYHPLLSRKPVNCPDTSIMSNVYDCLKAVNVNQSVVTMVMDMTENLLSAEEYVTEGSVTGGGVTEGGVTEGGVTEGGVTDLMMFGSELRVHYSMTPHNVKSTRLVIRKRDHYKSDGGCGPHVFVHALGVTGRTKKI</sequence>
<proteinExistence type="predicted"/>
<dbReference type="AlphaFoldDB" id="A7T8R2"/>
<dbReference type="Proteomes" id="UP000001593">
    <property type="component" value="Unassembled WGS sequence"/>
</dbReference>
<gene>
    <name evidence="2" type="ORF">NEMVEDRAFT_v1g223895</name>
</gene>
<organism evidence="2 3">
    <name type="scientific">Nematostella vectensis</name>
    <name type="common">Starlet sea anemone</name>
    <dbReference type="NCBI Taxonomy" id="45351"/>
    <lineage>
        <taxon>Eukaryota</taxon>
        <taxon>Metazoa</taxon>
        <taxon>Cnidaria</taxon>
        <taxon>Anthozoa</taxon>
        <taxon>Hexacorallia</taxon>
        <taxon>Actiniaria</taxon>
        <taxon>Edwardsiidae</taxon>
        <taxon>Nematostella</taxon>
    </lineage>
</organism>
<keyword evidence="3" id="KW-1185">Reference proteome</keyword>
<name>A7T8R2_NEMVE</name>
<dbReference type="EMBL" id="DS472862">
    <property type="protein sequence ID" value="EDO27624.1"/>
    <property type="molecule type" value="Genomic_DNA"/>
</dbReference>
<evidence type="ECO:0000259" key="1">
    <source>
        <dbReference type="Pfam" id="PF07539"/>
    </source>
</evidence>